<keyword evidence="3" id="KW-1185">Reference proteome</keyword>
<feature type="compositionally biased region" description="Polar residues" evidence="1">
    <location>
        <begin position="70"/>
        <end position="79"/>
    </location>
</feature>
<protein>
    <submittedName>
        <fullName evidence="2">Uncharacterized protein</fullName>
    </submittedName>
</protein>
<name>A0AAV2RS76_MEGNR</name>
<reference evidence="2 3" key="1">
    <citation type="submission" date="2024-05" db="EMBL/GenBank/DDBJ databases">
        <authorList>
            <person name="Wallberg A."/>
        </authorList>
    </citation>
    <scope>NUCLEOTIDE SEQUENCE [LARGE SCALE GENOMIC DNA]</scope>
</reference>
<feature type="non-terminal residue" evidence="2">
    <location>
        <position position="1"/>
    </location>
</feature>
<organism evidence="2 3">
    <name type="scientific">Meganyctiphanes norvegica</name>
    <name type="common">Northern krill</name>
    <name type="synonym">Thysanopoda norvegica</name>
    <dbReference type="NCBI Taxonomy" id="48144"/>
    <lineage>
        <taxon>Eukaryota</taxon>
        <taxon>Metazoa</taxon>
        <taxon>Ecdysozoa</taxon>
        <taxon>Arthropoda</taxon>
        <taxon>Crustacea</taxon>
        <taxon>Multicrustacea</taxon>
        <taxon>Malacostraca</taxon>
        <taxon>Eumalacostraca</taxon>
        <taxon>Eucarida</taxon>
        <taxon>Euphausiacea</taxon>
        <taxon>Euphausiidae</taxon>
        <taxon>Meganyctiphanes</taxon>
    </lineage>
</organism>
<evidence type="ECO:0000256" key="1">
    <source>
        <dbReference type="SAM" id="MobiDB-lite"/>
    </source>
</evidence>
<dbReference type="EMBL" id="CAXKWB010029390">
    <property type="protein sequence ID" value="CAL4135397.1"/>
    <property type="molecule type" value="Genomic_DNA"/>
</dbReference>
<accession>A0AAV2RS76</accession>
<feature type="non-terminal residue" evidence="2">
    <location>
        <position position="103"/>
    </location>
</feature>
<gene>
    <name evidence="2" type="ORF">MNOR_LOCUS27633</name>
</gene>
<sequence>NHATCFGVIFRTLFKMLPSNEMANIVKEAGSTSKDSHALLQDYVSQEMTRRRSENMENETNQNETERSIVTRTAPTGSGNLEDFIVQTVARKTTERVRETFED</sequence>
<dbReference type="AlphaFoldDB" id="A0AAV2RS76"/>
<proteinExistence type="predicted"/>
<evidence type="ECO:0000313" key="3">
    <source>
        <dbReference type="Proteomes" id="UP001497623"/>
    </source>
</evidence>
<comment type="caution">
    <text evidence="2">The sequence shown here is derived from an EMBL/GenBank/DDBJ whole genome shotgun (WGS) entry which is preliminary data.</text>
</comment>
<feature type="region of interest" description="Disordered" evidence="1">
    <location>
        <begin position="48"/>
        <end position="81"/>
    </location>
</feature>
<evidence type="ECO:0000313" key="2">
    <source>
        <dbReference type="EMBL" id="CAL4135397.1"/>
    </source>
</evidence>
<dbReference type="Proteomes" id="UP001497623">
    <property type="component" value="Unassembled WGS sequence"/>
</dbReference>